<dbReference type="RefSeq" id="XP_041557089.1">
    <property type="nucleotide sequence ID" value="XM_041704511.1"/>
</dbReference>
<dbReference type="AlphaFoldDB" id="A0A7R8APS4"/>
<dbReference type="EMBL" id="AP024446">
    <property type="protein sequence ID" value="BCS24895.1"/>
    <property type="molecule type" value="Genomic_DNA"/>
</dbReference>
<accession>A0A7R8APS4</accession>
<evidence type="ECO:0000313" key="2">
    <source>
        <dbReference type="Proteomes" id="UP000654913"/>
    </source>
</evidence>
<dbReference type="GeneID" id="64974900"/>
<sequence>MARTKGARTRQFKDHASNPYTVVHYASTQDSPICKLSVHLYTLSNLNLDPGSLGRSLLDSETFVFSLDAMDWSPRVDVYAPQPSIEACIEHHRREKEYRARARDEFRRKVATDAASTAGEAGDGDGDAAQQALLNLGGKEPLPHIVPTLCVSAAFWDRHRCMFQERYRSFILVVPEECLTWEEVEEKGLWLVKFDQDVSPAMEVDAADGAASKDEADWVHVKSRNWGPPVSIERVSVVEDSEIGEDDEAEPMASLLDKWTGLTSVFSDCTCRTVHCEGCYKSNGRPHEDCEVERSEHYFDSDGQCIACRREWDIRRLAALDNHWYPEPCLELEYEGLFT</sequence>
<reference evidence="1" key="1">
    <citation type="submission" date="2021-01" db="EMBL/GenBank/DDBJ databases">
        <authorList>
            <consortium name="Aspergillus puulaauensis MK2 genome sequencing consortium"/>
            <person name="Kazuki M."/>
            <person name="Futagami T."/>
        </authorList>
    </citation>
    <scope>NUCLEOTIDE SEQUENCE</scope>
    <source>
        <strain evidence="1">MK2</strain>
    </source>
</reference>
<dbReference type="OrthoDB" id="3832628at2759"/>
<name>A0A7R8APS4_9EURO</name>
<protein>
    <submittedName>
        <fullName evidence="1">Uncharacterized protein</fullName>
    </submittedName>
</protein>
<dbReference type="KEGG" id="apuu:APUU_41339S"/>
<proteinExistence type="predicted"/>
<dbReference type="Proteomes" id="UP000654913">
    <property type="component" value="Chromosome 4"/>
</dbReference>
<organism evidence="1 2">
    <name type="scientific">Aspergillus puulaauensis</name>
    <dbReference type="NCBI Taxonomy" id="1220207"/>
    <lineage>
        <taxon>Eukaryota</taxon>
        <taxon>Fungi</taxon>
        <taxon>Dikarya</taxon>
        <taxon>Ascomycota</taxon>
        <taxon>Pezizomycotina</taxon>
        <taxon>Eurotiomycetes</taxon>
        <taxon>Eurotiomycetidae</taxon>
        <taxon>Eurotiales</taxon>
        <taxon>Aspergillaceae</taxon>
        <taxon>Aspergillus</taxon>
    </lineage>
</organism>
<evidence type="ECO:0000313" key="1">
    <source>
        <dbReference type="EMBL" id="BCS24895.1"/>
    </source>
</evidence>
<gene>
    <name evidence="1" type="ORF">APUU_41339S</name>
</gene>
<keyword evidence="2" id="KW-1185">Reference proteome</keyword>
<reference evidence="1" key="2">
    <citation type="submission" date="2021-02" db="EMBL/GenBank/DDBJ databases">
        <title>Aspergillus puulaauensis MK2 genome sequence.</title>
        <authorList>
            <person name="Futagami T."/>
            <person name="Mori K."/>
            <person name="Kadooka C."/>
            <person name="Tanaka T."/>
        </authorList>
    </citation>
    <scope>NUCLEOTIDE SEQUENCE</scope>
    <source>
        <strain evidence="1">MK2</strain>
    </source>
</reference>